<evidence type="ECO:0000256" key="10">
    <source>
        <dbReference type="ARBA" id="ARBA00022723"/>
    </source>
</evidence>
<evidence type="ECO:0000256" key="2">
    <source>
        <dbReference type="ARBA" id="ARBA00004123"/>
    </source>
</evidence>
<keyword evidence="14" id="KW-0804">Transcription</keyword>
<comment type="catalytic activity">
    <reaction evidence="20">
        <text>N(6)-(2E)-butenoyl-L-lysyl-[protein] + H2O = (2E)-2-butenoate + L-lysyl-[protein]</text>
        <dbReference type="Rhea" id="RHEA:69172"/>
        <dbReference type="Rhea" id="RHEA-COMP:9752"/>
        <dbReference type="Rhea" id="RHEA-COMP:13707"/>
        <dbReference type="ChEBI" id="CHEBI:15377"/>
        <dbReference type="ChEBI" id="CHEBI:29969"/>
        <dbReference type="ChEBI" id="CHEBI:35899"/>
        <dbReference type="ChEBI" id="CHEBI:137954"/>
    </reaction>
    <physiologicalReaction direction="left-to-right" evidence="20">
        <dbReference type="Rhea" id="RHEA:69173"/>
    </physiologicalReaction>
</comment>
<keyword evidence="7" id="KW-0158">Chromosome</keyword>
<dbReference type="EMBL" id="HBUF01079055">
    <property type="protein sequence ID" value="CAG6632240.1"/>
    <property type="molecule type" value="Transcribed_RNA"/>
</dbReference>
<keyword evidence="15" id="KW-0539">Nucleus</keyword>
<evidence type="ECO:0000256" key="17">
    <source>
        <dbReference type="ARBA" id="ARBA00041964"/>
    </source>
</evidence>
<organism evidence="24">
    <name type="scientific">Cacopsylla melanoneura</name>
    <dbReference type="NCBI Taxonomy" id="428564"/>
    <lineage>
        <taxon>Eukaryota</taxon>
        <taxon>Metazoa</taxon>
        <taxon>Ecdysozoa</taxon>
        <taxon>Arthropoda</taxon>
        <taxon>Hexapoda</taxon>
        <taxon>Insecta</taxon>
        <taxon>Pterygota</taxon>
        <taxon>Neoptera</taxon>
        <taxon>Paraneoptera</taxon>
        <taxon>Hemiptera</taxon>
        <taxon>Sternorrhyncha</taxon>
        <taxon>Psylloidea</taxon>
        <taxon>Psyllidae</taxon>
        <taxon>Psyllinae</taxon>
        <taxon>Cacopsylla</taxon>
    </lineage>
</organism>
<name>A0A8D8VSP8_9HEMI</name>
<reference evidence="24" key="1">
    <citation type="submission" date="2021-05" db="EMBL/GenBank/DDBJ databases">
        <authorList>
            <person name="Alioto T."/>
            <person name="Alioto T."/>
            <person name="Gomez Garrido J."/>
        </authorList>
    </citation>
    <scope>NUCLEOTIDE SEQUENCE</scope>
</reference>
<evidence type="ECO:0000256" key="3">
    <source>
        <dbReference type="ARBA" id="ARBA00004286"/>
    </source>
</evidence>
<dbReference type="EC" id="3.5.1.98" evidence="6"/>
<dbReference type="GO" id="GO:0005737">
    <property type="term" value="C:cytoplasm"/>
    <property type="evidence" value="ECO:0007669"/>
    <property type="project" value="UniProtKB-SubCell"/>
</dbReference>
<evidence type="ECO:0000313" key="24">
    <source>
        <dbReference type="EMBL" id="CAG6632240.1"/>
    </source>
</evidence>
<evidence type="ECO:0000256" key="19">
    <source>
        <dbReference type="ARBA" id="ARBA00049136"/>
    </source>
</evidence>
<evidence type="ECO:0000256" key="18">
    <source>
        <dbReference type="ARBA" id="ARBA00042783"/>
    </source>
</evidence>
<dbReference type="PRINTS" id="PR01271">
    <property type="entry name" value="HISDACETLASE"/>
</dbReference>
<comment type="similarity">
    <text evidence="5">Belongs to the histone deacetylase family. HD type 1 subfamily.</text>
</comment>
<evidence type="ECO:0000256" key="21">
    <source>
        <dbReference type="ARBA" id="ARBA00049416"/>
    </source>
</evidence>
<evidence type="ECO:0000256" key="12">
    <source>
        <dbReference type="ARBA" id="ARBA00022853"/>
    </source>
</evidence>
<dbReference type="GO" id="GO:0141221">
    <property type="term" value="F:histone deacetylase activity, hydrolytic mechanism"/>
    <property type="evidence" value="ECO:0007669"/>
    <property type="project" value="UniProtKB-EC"/>
</dbReference>
<evidence type="ECO:0000256" key="5">
    <source>
        <dbReference type="ARBA" id="ARBA00006457"/>
    </source>
</evidence>
<evidence type="ECO:0000256" key="13">
    <source>
        <dbReference type="ARBA" id="ARBA00023015"/>
    </source>
</evidence>
<evidence type="ECO:0000256" key="14">
    <source>
        <dbReference type="ARBA" id="ARBA00023163"/>
    </source>
</evidence>
<keyword evidence="9" id="KW-0678">Repressor</keyword>
<evidence type="ECO:0000256" key="20">
    <source>
        <dbReference type="ARBA" id="ARBA00049193"/>
    </source>
</evidence>
<protein>
    <recommendedName>
        <fullName evidence="16">Histone deacetylase 8</fullName>
        <ecNumber evidence="6">3.5.1.98</ecNumber>
    </recommendedName>
    <alternativeName>
        <fullName evidence="17">Protein deacetylase HDAC8</fullName>
    </alternativeName>
    <alternativeName>
        <fullName evidence="18">Protein decrotonylase HDAC8</fullName>
    </alternativeName>
</protein>
<evidence type="ECO:0000259" key="23">
    <source>
        <dbReference type="Pfam" id="PF00850"/>
    </source>
</evidence>
<evidence type="ECO:0000256" key="4">
    <source>
        <dbReference type="ARBA" id="ARBA00004496"/>
    </source>
</evidence>
<dbReference type="PANTHER" id="PTHR10625:SF14">
    <property type="entry name" value="HISTONE DEACETYLASE 8"/>
    <property type="match status" value="1"/>
</dbReference>
<dbReference type="Gene3D" id="3.40.800.20">
    <property type="entry name" value="Histone deacetylase domain"/>
    <property type="match status" value="1"/>
</dbReference>
<evidence type="ECO:0000256" key="8">
    <source>
        <dbReference type="ARBA" id="ARBA00022490"/>
    </source>
</evidence>
<dbReference type="InterPro" id="IPR000286">
    <property type="entry name" value="HDACs"/>
</dbReference>
<evidence type="ECO:0000256" key="15">
    <source>
        <dbReference type="ARBA" id="ARBA00023242"/>
    </source>
</evidence>
<comment type="catalytic activity">
    <reaction evidence="21">
        <text>N(6)-acetyl-L-lysyl-[histone] + H2O = L-lysyl-[histone] + acetate</text>
        <dbReference type="Rhea" id="RHEA:58196"/>
        <dbReference type="Rhea" id="RHEA-COMP:9845"/>
        <dbReference type="Rhea" id="RHEA-COMP:11338"/>
        <dbReference type="ChEBI" id="CHEBI:15377"/>
        <dbReference type="ChEBI" id="CHEBI:29969"/>
        <dbReference type="ChEBI" id="CHEBI:30089"/>
        <dbReference type="ChEBI" id="CHEBI:61930"/>
        <dbReference type="EC" id="3.5.1.98"/>
    </reaction>
    <physiologicalReaction direction="left-to-right" evidence="21">
        <dbReference type="Rhea" id="RHEA:58197"/>
    </physiologicalReaction>
</comment>
<evidence type="ECO:0000256" key="16">
    <source>
        <dbReference type="ARBA" id="ARBA00040347"/>
    </source>
</evidence>
<evidence type="ECO:0000256" key="1">
    <source>
        <dbReference type="ARBA" id="ARBA00001968"/>
    </source>
</evidence>
<comment type="subcellular location">
    <subcellularLocation>
        <location evidence="3">Chromosome</location>
    </subcellularLocation>
    <subcellularLocation>
        <location evidence="4">Cytoplasm</location>
    </subcellularLocation>
    <subcellularLocation>
        <location evidence="2">Nucleus</location>
    </subcellularLocation>
</comment>
<keyword evidence="8" id="KW-0963">Cytoplasm</keyword>
<feature type="region of interest" description="Disordered" evidence="22">
    <location>
        <begin position="514"/>
        <end position="537"/>
    </location>
</feature>
<keyword evidence="13" id="KW-0805">Transcription regulation</keyword>
<dbReference type="AlphaFoldDB" id="A0A8D8VSP8"/>
<feature type="compositionally biased region" description="Basic and acidic residues" evidence="22">
    <location>
        <begin position="515"/>
        <end position="527"/>
    </location>
</feature>
<dbReference type="InterPro" id="IPR023696">
    <property type="entry name" value="Ureohydrolase_dom_sf"/>
</dbReference>
<dbReference type="InterPro" id="IPR037138">
    <property type="entry name" value="His_deacetylse_dom_sf"/>
</dbReference>
<sequence length="699" mass="78456">MDKKVLCIYDENIIQELDEIDHIKNRAKLVFSLIESYGLFNAMTVIKSVPATYEELTEFHSSLYIDTIKDLESQTEEDLEEFGLTGDCPVLDEMYKFISYVGGGSLTAAKGLISGKYNHAINWCGGWHHAQRDMAEGFCYVNDIVLAILQLNKKFNRILYVDLDVHHGNGVENAFSSTPKVFTFSLHRNGFGFYPNTGDLNDVGTGKGKYYTANVPLQSGTSDQTYLRVFCTVIDKIRETYQPECLVVQCGADSLARDKLGDFNVSCATFGSIITKLISWSLPTLFLGGGGYNIHNTARYWTSLTSIITSTPISVDIPDECEDFMEFGPDFTLTVDASYGRRDENSEQELSTIIATLVHNITNYVTSPLEREKCLREQNVKEVSQRKRCVGSLDDIEENGNQGKRCCVEKNTTTNCNLGEEKRMCESKHIEKVAKEPPLECKQMIVNEASRIEITAKTECSRLLPKMGENIENETIKIGNEKESYEFDDAEEINMEIDSKDSKVDSYSTNISQELEEKKSVSHESKELPSSLHENNGKYSEKVPEEYQIYNKEFSNVPSQSNTQEKNCEKDIISIAAETVDVQNDDIDEENTEVEQETSDKLSNLNTKVGNELGNHNMKVGNELSNHNMKVRNGLKNDLSGMNPDDAGIEISKELESDNKVSNLVNVIQSSNEGTGKELDSEHKACIELNESNKCKEIS</sequence>
<dbReference type="GO" id="GO:0005634">
    <property type="term" value="C:nucleus"/>
    <property type="evidence" value="ECO:0007669"/>
    <property type="project" value="UniProtKB-SubCell"/>
</dbReference>
<dbReference type="PANTHER" id="PTHR10625">
    <property type="entry name" value="HISTONE DEACETYLASE HDAC1-RELATED"/>
    <property type="match status" value="1"/>
</dbReference>
<comment type="cofactor">
    <cofactor evidence="1">
        <name>a divalent metal cation</name>
        <dbReference type="ChEBI" id="CHEBI:60240"/>
    </cofactor>
</comment>
<evidence type="ECO:0000256" key="7">
    <source>
        <dbReference type="ARBA" id="ARBA00022454"/>
    </source>
</evidence>
<evidence type="ECO:0000256" key="9">
    <source>
        <dbReference type="ARBA" id="ARBA00022491"/>
    </source>
</evidence>
<dbReference type="GO" id="GO:0046872">
    <property type="term" value="F:metal ion binding"/>
    <property type="evidence" value="ECO:0007669"/>
    <property type="project" value="UniProtKB-KW"/>
</dbReference>
<dbReference type="InterPro" id="IPR023801">
    <property type="entry name" value="His_deacetylse_dom"/>
</dbReference>
<accession>A0A8D8VSP8</accession>
<proteinExistence type="inferred from homology"/>
<comment type="catalytic activity">
    <reaction evidence="19">
        <text>N(6)-acetyl-L-lysyl-[protein] + H2O = L-lysyl-[protein] + acetate</text>
        <dbReference type="Rhea" id="RHEA:58108"/>
        <dbReference type="Rhea" id="RHEA-COMP:9752"/>
        <dbReference type="Rhea" id="RHEA-COMP:10731"/>
        <dbReference type="ChEBI" id="CHEBI:15377"/>
        <dbReference type="ChEBI" id="CHEBI:29969"/>
        <dbReference type="ChEBI" id="CHEBI:30089"/>
        <dbReference type="ChEBI" id="CHEBI:61930"/>
    </reaction>
    <physiologicalReaction direction="left-to-right" evidence="19">
        <dbReference type="Rhea" id="RHEA:58109"/>
    </physiologicalReaction>
</comment>
<evidence type="ECO:0000256" key="11">
    <source>
        <dbReference type="ARBA" id="ARBA00022801"/>
    </source>
</evidence>
<keyword evidence="11" id="KW-0378">Hydrolase</keyword>
<evidence type="ECO:0000256" key="22">
    <source>
        <dbReference type="SAM" id="MobiDB-lite"/>
    </source>
</evidence>
<dbReference type="InterPro" id="IPR003084">
    <property type="entry name" value="HDAC_I/II"/>
</dbReference>
<keyword evidence="10" id="KW-0479">Metal-binding</keyword>
<feature type="domain" description="Histone deacetylase" evidence="23">
    <location>
        <begin position="25"/>
        <end position="307"/>
    </location>
</feature>
<keyword evidence="12" id="KW-0156">Chromatin regulator</keyword>
<dbReference type="GO" id="GO:0031507">
    <property type="term" value="P:heterochromatin formation"/>
    <property type="evidence" value="ECO:0007669"/>
    <property type="project" value="TreeGrafter"/>
</dbReference>
<evidence type="ECO:0000256" key="6">
    <source>
        <dbReference type="ARBA" id="ARBA00012111"/>
    </source>
</evidence>
<dbReference type="GO" id="GO:0005694">
    <property type="term" value="C:chromosome"/>
    <property type="evidence" value="ECO:0007669"/>
    <property type="project" value="UniProtKB-SubCell"/>
</dbReference>
<dbReference type="PRINTS" id="PR01270">
    <property type="entry name" value="HDASUPER"/>
</dbReference>
<dbReference type="SUPFAM" id="SSF52768">
    <property type="entry name" value="Arginase/deacetylase"/>
    <property type="match status" value="1"/>
</dbReference>
<dbReference type="Pfam" id="PF00850">
    <property type="entry name" value="Hist_deacetyl"/>
    <property type="match status" value="1"/>
</dbReference>